<dbReference type="EMBL" id="JABBNT010000002">
    <property type="protein sequence ID" value="NMM44156.1"/>
    <property type="molecule type" value="Genomic_DNA"/>
</dbReference>
<evidence type="ECO:0000256" key="7">
    <source>
        <dbReference type="ARBA" id="ARBA00023237"/>
    </source>
</evidence>
<evidence type="ECO:0000256" key="8">
    <source>
        <dbReference type="SAM" id="MobiDB-lite"/>
    </source>
</evidence>
<dbReference type="PANTHER" id="PTHR30026:SF22">
    <property type="entry name" value="OUTER MEMBRANE EFFLUX PROTEIN"/>
    <property type="match status" value="1"/>
</dbReference>
<keyword evidence="3" id="KW-0813">Transport</keyword>
<evidence type="ECO:0000256" key="6">
    <source>
        <dbReference type="ARBA" id="ARBA00023136"/>
    </source>
</evidence>
<dbReference type="Gene3D" id="1.20.1600.10">
    <property type="entry name" value="Outer membrane efflux proteins (OEP)"/>
    <property type="match status" value="1"/>
</dbReference>
<accession>A0A7Y0DYY4</accession>
<keyword evidence="9" id="KW-0732">Signal</keyword>
<evidence type="ECO:0000256" key="4">
    <source>
        <dbReference type="ARBA" id="ARBA00022452"/>
    </source>
</evidence>
<feature type="signal peptide" evidence="9">
    <location>
        <begin position="1"/>
        <end position="38"/>
    </location>
</feature>
<evidence type="ECO:0000256" key="5">
    <source>
        <dbReference type="ARBA" id="ARBA00022692"/>
    </source>
</evidence>
<dbReference type="GO" id="GO:0015288">
    <property type="term" value="F:porin activity"/>
    <property type="evidence" value="ECO:0007669"/>
    <property type="project" value="TreeGrafter"/>
</dbReference>
<keyword evidence="4" id="KW-1134">Transmembrane beta strand</keyword>
<comment type="subcellular location">
    <subcellularLocation>
        <location evidence="1">Cell outer membrane</location>
    </subcellularLocation>
</comment>
<name>A0A7Y0DYY4_9PROT</name>
<dbReference type="RefSeq" id="WP_169624460.1">
    <property type="nucleotide sequence ID" value="NZ_JABBNT010000002.1"/>
</dbReference>
<dbReference type="GO" id="GO:0009279">
    <property type="term" value="C:cell outer membrane"/>
    <property type="evidence" value="ECO:0007669"/>
    <property type="project" value="UniProtKB-SubCell"/>
</dbReference>
<reference evidence="10 11" key="1">
    <citation type="submission" date="2020-04" db="EMBL/GenBank/DDBJ databases">
        <title>Rhodospirillaceae bacterium KN72 isolated from deep sea.</title>
        <authorList>
            <person name="Zhang D.-C."/>
        </authorList>
    </citation>
    <scope>NUCLEOTIDE SEQUENCE [LARGE SCALE GENOMIC DNA]</scope>
    <source>
        <strain evidence="10 11">KN72</strain>
    </source>
</reference>
<organism evidence="10 11">
    <name type="scientific">Pacificispira spongiicola</name>
    <dbReference type="NCBI Taxonomy" id="2729598"/>
    <lineage>
        <taxon>Bacteria</taxon>
        <taxon>Pseudomonadati</taxon>
        <taxon>Pseudomonadota</taxon>
        <taxon>Alphaproteobacteria</taxon>
        <taxon>Rhodospirillales</taxon>
        <taxon>Rhodospirillaceae</taxon>
        <taxon>Pacificispira</taxon>
    </lineage>
</organism>
<dbReference type="AlphaFoldDB" id="A0A7Y0DYY4"/>
<feature type="region of interest" description="Disordered" evidence="8">
    <location>
        <begin position="488"/>
        <end position="537"/>
    </location>
</feature>
<dbReference type="SUPFAM" id="SSF56954">
    <property type="entry name" value="Outer membrane efflux proteins (OEP)"/>
    <property type="match status" value="1"/>
</dbReference>
<protein>
    <submittedName>
        <fullName evidence="10">TolC family outer membrane protein</fullName>
    </submittedName>
</protein>
<keyword evidence="7" id="KW-0998">Cell outer membrane</keyword>
<evidence type="ECO:0000313" key="10">
    <source>
        <dbReference type="EMBL" id="NMM44156.1"/>
    </source>
</evidence>
<dbReference type="GO" id="GO:0015562">
    <property type="term" value="F:efflux transmembrane transporter activity"/>
    <property type="evidence" value="ECO:0007669"/>
    <property type="project" value="InterPro"/>
</dbReference>
<evidence type="ECO:0000256" key="2">
    <source>
        <dbReference type="ARBA" id="ARBA00007613"/>
    </source>
</evidence>
<evidence type="ECO:0000256" key="1">
    <source>
        <dbReference type="ARBA" id="ARBA00004442"/>
    </source>
</evidence>
<keyword evidence="6" id="KW-0472">Membrane</keyword>
<dbReference type="InterPro" id="IPR010130">
    <property type="entry name" value="T1SS_OMP_TolC"/>
</dbReference>
<dbReference type="Proteomes" id="UP000539372">
    <property type="component" value="Unassembled WGS sequence"/>
</dbReference>
<feature type="chain" id="PRO_5030545539" evidence="9">
    <location>
        <begin position="39"/>
        <end position="613"/>
    </location>
</feature>
<dbReference type="GO" id="GO:1990281">
    <property type="term" value="C:efflux pump complex"/>
    <property type="evidence" value="ECO:0007669"/>
    <property type="project" value="TreeGrafter"/>
</dbReference>
<gene>
    <name evidence="10" type="ORF">HH303_06690</name>
</gene>
<dbReference type="Pfam" id="PF02321">
    <property type="entry name" value="OEP"/>
    <property type="match status" value="2"/>
</dbReference>
<dbReference type="NCBIfam" id="TIGR01844">
    <property type="entry name" value="type_I_sec_TolC"/>
    <property type="match status" value="1"/>
</dbReference>
<evidence type="ECO:0000256" key="9">
    <source>
        <dbReference type="SAM" id="SignalP"/>
    </source>
</evidence>
<feature type="compositionally biased region" description="Polar residues" evidence="8">
    <location>
        <begin position="73"/>
        <end position="85"/>
    </location>
</feature>
<proteinExistence type="inferred from homology"/>
<dbReference type="InterPro" id="IPR003423">
    <property type="entry name" value="OMP_efflux"/>
</dbReference>
<dbReference type="PANTHER" id="PTHR30026">
    <property type="entry name" value="OUTER MEMBRANE PROTEIN TOLC"/>
    <property type="match status" value="1"/>
</dbReference>
<evidence type="ECO:0000256" key="3">
    <source>
        <dbReference type="ARBA" id="ARBA00022448"/>
    </source>
</evidence>
<dbReference type="InterPro" id="IPR051906">
    <property type="entry name" value="TolC-like"/>
</dbReference>
<keyword evidence="11" id="KW-1185">Reference proteome</keyword>
<keyword evidence="5" id="KW-0812">Transmembrane</keyword>
<comment type="similarity">
    <text evidence="2">Belongs to the outer membrane factor (OMF) (TC 1.B.17) family.</text>
</comment>
<evidence type="ECO:0000313" key="11">
    <source>
        <dbReference type="Proteomes" id="UP000539372"/>
    </source>
</evidence>
<feature type="region of interest" description="Disordered" evidence="8">
    <location>
        <begin position="73"/>
        <end position="101"/>
    </location>
</feature>
<sequence>MNYRSRSVPIFAAAKRVVVVAVMACAAGFAVGSTSAGAQSLNTELELLIQTHPRIEEQRAILRRAQESVRSSRSGYLPSVSSTGSAGIERKSDSTTRTAGDNDDRLRFNALGIEVRQNLFDADATNSAVGAALMARDSVAFALEGTVQQVMLQGITAYLNVLKLNELIRVSKARERTIREQLNLETERVDRGAGIAVDVLQAKSRLQLAIEQRVDLEGQLRQAIAAYIQSFQRDPDITRMRVEPLPPQLLPASLDEALFIARQENPLVAARAFLARSARFSIDVQKSGYFPTVDFVGRWDHEKDVSHTRGYVKTAAVLIEMSWDIFSGFATDAAVASAQQSLLENLSIADRTLRETERQVRQSWTKLENTRIRKELLLNAVSIAQEVFTARQKLRDAGKDTAINVLDSENEVFQAEQNLIRADYDARAAVYELATAMGIMSPAVLGVDVQVIENFGDYKTGGGDVDELAPDPTVEDRRDQIDAIRKAAGIGPYEDQGPAPTPIPQENTPVETAPGVIEPPPSSSEAPKDDASPVTQDSAALPALRQIEELAVLPQPAEMTSVAVQEAEVLSSTEVLDAPPAESPGALVVSAPGGETDDGFTVPGSMLFGAGSQ</sequence>
<feature type="compositionally biased region" description="Basic and acidic residues" evidence="8">
    <location>
        <begin position="88"/>
        <end position="101"/>
    </location>
</feature>
<comment type="caution">
    <text evidence="10">The sequence shown here is derived from an EMBL/GenBank/DDBJ whole genome shotgun (WGS) entry which is preliminary data.</text>
</comment>